<evidence type="ECO:0000313" key="1">
    <source>
        <dbReference type="EMBL" id="KAH3811999.1"/>
    </source>
</evidence>
<protein>
    <submittedName>
        <fullName evidence="1">Uncharacterized protein</fullName>
    </submittedName>
</protein>
<dbReference type="EMBL" id="JAIWYP010000006">
    <property type="protein sequence ID" value="KAH3811999.1"/>
    <property type="molecule type" value="Genomic_DNA"/>
</dbReference>
<reference evidence="1" key="2">
    <citation type="submission" date="2020-11" db="EMBL/GenBank/DDBJ databases">
        <authorList>
            <person name="McCartney M.A."/>
            <person name="Auch B."/>
            <person name="Kono T."/>
            <person name="Mallez S."/>
            <person name="Becker A."/>
            <person name="Gohl D.M."/>
            <person name="Silverstein K.A.T."/>
            <person name="Koren S."/>
            <person name="Bechman K.B."/>
            <person name="Herman A."/>
            <person name="Abrahante J.E."/>
            <person name="Garbe J."/>
        </authorList>
    </citation>
    <scope>NUCLEOTIDE SEQUENCE</scope>
    <source>
        <strain evidence="1">Duluth1</strain>
        <tissue evidence="1">Whole animal</tissue>
    </source>
</reference>
<organism evidence="1 2">
    <name type="scientific">Dreissena polymorpha</name>
    <name type="common">Zebra mussel</name>
    <name type="synonym">Mytilus polymorpha</name>
    <dbReference type="NCBI Taxonomy" id="45954"/>
    <lineage>
        <taxon>Eukaryota</taxon>
        <taxon>Metazoa</taxon>
        <taxon>Spiralia</taxon>
        <taxon>Lophotrochozoa</taxon>
        <taxon>Mollusca</taxon>
        <taxon>Bivalvia</taxon>
        <taxon>Autobranchia</taxon>
        <taxon>Heteroconchia</taxon>
        <taxon>Euheterodonta</taxon>
        <taxon>Imparidentia</taxon>
        <taxon>Neoheterodontei</taxon>
        <taxon>Myida</taxon>
        <taxon>Dreissenoidea</taxon>
        <taxon>Dreissenidae</taxon>
        <taxon>Dreissena</taxon>
    </lineage>
</organism>
<comment type="caution">
    <text evidence="1">The sequence shown here is derived from an EMBL/GenBank/DDBJ whole genome shotgun (WGS) entry which is preliminary data.</text>
</comment>
<sequence length="52" mass="5843">MVMLLLTDVKIITTTIPRNGPVLSEIPATSFWQRPLVVQLRESVSHQSKLPT</sequence>
<reference evidence="1" key="1">
    <citation type="journal article" date="2019" name="bioRxiv">
        <title>The Genome of the Zebra Mussel, Dreissena polymorpha: A Resource for Invasive Species Research.</title>
        <authorList>
            <person name="McCartney M.A."/>
            <person name="Auch B."/>
            <person name="Kono T."/>
            <person name="Mallez S."/>
            <person name="Zhang Y."/>
            <person name="Obille A."/>
            <person name="Becker A."/>
            <person name="Abrahante J.E."/>
            <person name="Garbe J."/>
            <person name="Badalamenti J.P."/>
            <person name="Herman A."/>
            <person name="Mangelson H."/>
            <person name="Liachko I."/>
            <person name="Sullivan S."/>
            <person name="Sone E.D."/>
            <person name="Koren S."/>
            <person name="Silverstein K.A.T."/>
            <person name="Beckman K.B."/>
            <person name="Gohl D.M."/>
        </authorList>
    </citation>
    <scope>NUCLEOTIDE SEQUENCE</scope>
    <source>
        <strain evidence="1">Duluth1</strain>
        <tissue evidence="1">Whole animal</tissue>
    </source>
</reference>
<dbReference type="AlphaFoldDB" id="A0A9D4JJ05"/>
<name>A0A9D4JJ05_DREPO</name>
<gene>
    <name evidence="1" type="ORF">DPMN_140419</name>
</gene>
<dbReference type="Proteomes" id="UP000828390">
    <property type="component" value="Unassembled WGS sequence"/>
</dbReference>
<proteinExistence type="predicted"/>
<keyword evidence="2" id="KW-1185">Reference proteome</keyword>
<evidence type="ECO:0000313" key="2">
    <source>
        <dbReference type="Proteomes" id="UP000828390"/>
    </source>
</evidence>
<accession>A0A9D4JJ05</accession>